<evidence type="ECO:0000256" key="3">
    <source>
        <dbReference type="ARBA" id="ARBA00022741"/>
    </source>
</evidence>
<comment type="similarity">
    <text evidence="7">Belongs to the class-I aminoacyl-tRNA synthetase family. GluQ subfamily.</text>
</comment>
<organism evidence="10 11">
    <name type="scientific">Hydrocarboniphaga daqingensis</name>
    <dbReference type="NCBI Taxonomy" id="490188"/>
    <lineage>
        <taxon>Bacteria</taxon>
        <taxon>Pseudomonadati</taxon>
        <taxon>Pseudomonadota</taxon>
        <taxon>Gammaproteobacteria</taxon>
        <taxon>Nevskiales</taxon>
        <taxon>Nevskiaceae</taxon>
        <taxon>Hydrocarboniphaga</taxon>
    </lineage>
</organism>
<comment type="cofactor">
    <cofactor evidence="7">
        <name>Zn(2+)</name>
        <dbReference type="ChEBI" id="CHEBI:29105"/>
    </cofactor>
    <text evidence="7">Binds 1 zinc ion per subunit.</text>
</comment>
<dbReference type="AlphaFoldDB" id="A0A1M5PYP7"/>
<accession>A0A1M5PYP7</accession>
<dbReference type="NCBIfam" id="TIGR03838">
    <property type="entry name" value="queuosine_YadB"/>
    <property type="match status" value="1"/>
</dbReference>
<dbReference type="GO" id="GO:0004818">
    <property type="term" value="F:glutamate-tRNA ligase activity"/>
    <property type="evidence" value="ECO:0007669"/>
    <property type="project" value="TreeGrafter"/>
</dbReference>
<gene>
    <name evidence="7" type="primary">gluQ</name>
    <name evidence="10" type="ORF">SAMN04488068_2395</name>
</gene>
<dbReference type="InterPro" id="IPR022380">
    <property type="entry name" value="Glu-Q_tRNA(Asp)_Synthase"/>
</dbReference>
<dbReference type="GO" id="GO:0005524">
    <property type="term" value="F:ATP binding"/>
    <property type="evidence" value="ECO:0007669"/>
    <property type="project" value="UniProtKB-KW"/>
</dbReference>
<dbReference type="GO" id="GO:0006424">
    <property type="term" value="P:glutamyl-tRNA aminoacylation"/>
    <property type="evidence" value="ECO:0007669"/>
    <property type="project" value="InterPro"/>
</dbReference>
<keyword evidence="6 7" id="KW-0030">Aminoacyl-tRNA synthetase</keyword>
<dbReference type="SUPFAM" id="SSF52374">
    <property type="entry name" value="Nucleotidylyl transferase"/>
    <property type="match status" value="1"/>
</dbReference>
<feature type="binding site" evidence="7">
    <location>
        <position position="101"/>
    </location>
    <ligand>
        <name>Zn(2+)</name>
        <dbReference type="ChEBI" id="CHEBI:29105"/>
    </ligand>
</feature>
<dbReference type="NCBIfam" id="NF004314">
    <property type="entry name" value="PRK05710.1-3"/>
    <property type="match status" value="1"/>
</dbReference>
<dbReference type="Pfam" id="PF00749">
    <property type="entry name" value="tRNA-synt_1c"/>
    <property type="match status" value="1"/>
</dbReference>
<evidence type="ECO:0000313" key="11">
    <source>
        <dbReference type="Proteomes" id="UP000199758"/>
    </source>
</evidence>
<evidence type="ECO:0000256" key="2">
    <source>
        <dbReference type="ARBA" id="ARBA00022723"/>
    </source>
</evidence>
<dbReference type="Gene3D" id="3.40.50.620">
    <property type="entry name" value="HUPs"/>
    <property type="match status" value="1"/>
</dbReference>
<dbReference type="HAMAP" id="MF_01428">
    <property type="entry name" value="Glu_Q_tRNA_synth"/>
    <property type="match status" value="1"/>
</dbReference>
<dbReference type="PANTHER" id="PTHR43311">
    <property type="entry name" value="GLUTAMATE--TRNA LIGASE"/>
    <property type="match status" value="1"/>
</dbReference>
<dbReference type="GO" id="GO:0006400">
    <property type="term" value="P:tRNA modification"/>
    <property type="evidence" value="ECO:0007669"/>
    <property type="project" value="InterPro"/>
</dbReference>
<feature type="binding site" evidence="7">
    <location>
        <position position="121"/>
    </location>
    <ligand>
        <name>Zn(2+)</name>
        <dbReference type="ChEBI" id="CHEBI:29105"/>
    </ligand>
</feature>
<dbReference type="EMBL" id="FQWZ01000005">
    <property type="protein sequence ID" value="SHH06850.1"/>
    <property type="molecule type" value="Genomic_DNA"/>
</dbReference>
<feature type="binding site" evidence="7">
    <location>
        <position position="45"/>
    </location>
    <ligand>
        <name>L-glutamate</name>
        <dbReference type="ChEBI" id="CHEBI:29985"/>
    </ligand>
</feature>
<evidence type="ECO:0000256" key="4">
    <source>
        <dbReference type="ARBA" id="ARBA00022833"/>
    </source>
</evidence>
<evidence type="ECO:0000256" key="6">
    <source>
        <dbReference type="ARBA" id="ARBA00023146"/>
    </source>
</evidence>
<keyword evidence="11" id="KW-1185">Reference proteome</keyword>
<feature type="binding site" evidence="7">
    <location>
        <position position="125"/>
    </location>
    <ligand>
        <name>Zn(2+)</name>
        <dbReference type="ChEBI" id="CHEBI:29105"/>
    </ligand>
</feature>
<evidence type="ECO:0000259" key="9">
    <source>
        <dbReference type="Pfam" id="PF00749"/>
    </source>
</evidence>
<dbReference type="InterPro" id="IPR014729">
    <property type="entry name" value="Rossmann-like_a/b/a_fold"/>
</dbReference>
<dbReference type="InterPro" id="IPR000924">
    <property type="entry name" value="Glu/Gln-tRNA-synth"/>
</dbReference>
<feature type="short sequence motif" description="'HIGH' region" evidence="7">
    <location>
        <begin position="12"/>
        <end position="22"/>
    </location>
</feature>
<name>A0A1M5PYP7_9GAMM</name>
<evidence type="ECO:0000256" key="1">
    <source>
        <dbReference type="ARBA" id="ARBA00022598"/>
    </source>
</evidence>
<keyword evidence="4 7" id="KW-0862">Zinc</keyword>
<dbReference type="InterPro" id="IPR020058">
    <property type="entry name" value="Glu/Gln-tRNA-synth_Ib_cat-dom"/>
</dbReference>
<evidence type="ECO:0000256" key="5">
    <source>
        <dbReference type="ARBA" id="ARBA00022840"/>
    </source>
</evidence>
<reference evidence="10 11" key="1">
    <citation type="submission" date="2016-11" db="EMBL/GenBank/DDBJ databases">
        <authorList>
            <person name="Jaros S."/>
            <person name="Januszkiewicz K."/>
            <person name="Wedrychowicz H."/>
        </authorList>
    </citation>
    <scope>NUCLEOTIDE SEQUENCE [LARGE SCALE GENOMIC DNA]</scope>
    <source>
        <strain evidence="10 11">CGMCC 1.7049</strain>
    </source>
</reference>
<feature type="short sequence motif" description="'KMSKS' region" evidence="7">
    <location>
        <begin position="234"/>
        <end position="238"/>
    </location>
</feature>
<keyword evidence="3 7" id="KW-0547">Nucleotide-binding</keyword>
<dbReference type="GO" id="GO:0005829">
    <property type="term" value="C:cytosol"/>
    <property type="evidence" value="ECO:0007669"/>
    <property type="project" value="TreeGrafter"/>
</dbReference>
<dbReference type="GO" id="GO:0008270">
    <property type="term" value="F:zinc ion binding"/>
    <property type="evidence" value="ECO:0007669"/>
    <property type="project" value="UniProtKB-UniRule"/>
</dbReference>
<evidence type="ECO:0000313" key="10">
    <source>
        <dbReference type="EMBL" id="SHH06850.1"/>
    </source>
</evidence>
<comment type="function">
    <text evidence="7">Catalyzes the tRNA-independent activation of glutamate in presence of ATP and the subsequent transfer of glutamate onto a tRNA(Asp). Glutamate is transferred on the 2-amino-5-(4,5-dihydroxy-2-cyclopenten-1-yl) moiety of the queuosine in the wobble position of the QUC anticodon.</text>
</comment>
<dbReference type="RefSeq" id="WP_175550183.1">
    <property type="nucleotide sequence ID" value="NZ_FQWZ01000005.1"/>
</dbReference>
<evidence type="ECO:0000256" key="7">
    <source>
        <dbReference type="HAMAP-Rule" id="MF_01428"/>
    </source>
</evidence>
<feature type="binding site" evidence="7">
    <location>
        <begin position="9"/>
        <end position="13"/>
    </location>
    <ligand>
        <name>L-glutamate</name>
        <dbReference type="ChEBI" id="CHEBI:29985"/>
    </ligand>
</feature>
<dbReference type="PRINTS" id="PR00987">
    <property type="entry name" value="TRNASYNTHGLU"/>
</dbReference>
<keyword evidence="1 7" id="KW-0436">Ligase</keyword>
<keyword evidence="2 7" id="KW-0479">Metal-binding</keyword>
<dbReference type="Proteomes" id="UP000199758">
    <property type="component" value="Unassembled WGS sequence"/>
</dbReference>
<feature type="binding site" evidence="7">
    <location>
        <position position="237"/>
    </location>
    <ligand>
        <name>ATP</name>
        <dbReference type="ChEBI" id="CHEBI:30616"/>
    </ligand>
</feature>
<evidence type="ECO:0000256" key="8">
    <source>
        <dbReference type="RuleBase" id="RU363037"/>
    </source>
</evidence>
<keyword evidence="8" id="KW-0648">Protein biosynthesis</keyword>
<feature type="binding site" evidence="7">
    <location>
        <position position="103"/>
    </location>
    <ligand>
        <name>Zn(2+)</name>
        <dbReference type="ChEBI" id="CHEBI:29105"/>
    </ligand>
</feature>
<dbReference type="InterPro" id="IPR049940">
    <property type="entry name" value="GluQ/Sye"/>
</dbReference>
<feature type="binding site" evidence="7">
    <location>
        <position position="196"/>
    </location>
    <ligand>
        <name>L-glutamate</name>
        <dbReference type="ChEBI" id="CHEBI:29985"/>
    </ligand>
</feature>
<feature type="binding site" evidence="7">
    <location>
        <position position="178"/>
    </location>
    <ligand>
        <name>L-glutamate</name>
        <dbReference type="ChEBI" id="CHEBI:29985"/>
    </ligand>
</feature>
<protein>
    <recommendedName>
        <fullName evidence="7">Glutamyl-Q tRNA(Asp) synthetase</fullName>
        <shortName evidence="7">Glu-Q-RSs</shortName>
        <ecNumber evidence="7">6.1.1.-</ecNumber>
    </recommendedName>
</protein>
<proteinExistence type="inferred from homology"/>
<feature type="domain" description="Glutamyl/glutaminyl-tRNA synthetase class Ib catalytic" evidence="9">
    <location>
        <begin position="7"/>
        <end position="243"/>
    </location>
</feature>
<dbReference type="EC" id="6.1.1.-" evidence="7"/>
<keyword evidence="5 7" id="KW-0067">ATP-binding</keyword>
<dbReference type="PANTHER" id="PTHR43311:SF1">
    <property type="entry name" value="GLUTAMYL-Q TRNA(ASP) SYNTHETASE"/>
    <property type="match status" value="1"/>
</dbReference>
<dbReference type="STRING" id="490188.SAMN04488068_2395"/>
<sequence length="300" mass="33579">MIESTYRGRFAPTPSGPLHLGSLLTALASYLEARRHGGRWLLRIDDLDTQRIAAGAEAQILHQLESHGLEWDGPIRRQSEHIEEYQAALDSLKRQGALYGCRCSRAVLAQSSLPGADGPVYSGHCRQLGLVEGDLALRVIVPGQQLRFLDAGQGMQHRDLARDIGDFIVRRRDGIIAYQLACAVDEHVQMISHVVRGADLLGSTFMQLLLMQRLRLREPRYHHLPILVDREQRKLSKQNHALAIHSADAGLNLFRCLEWLGQSPPPALQKDPARLIIGWALAHWDLSQVPRQAAIEPRTL</sequence>